<organism evidence="2 3">
    <name type="scientific">Candidatus Magasanikbacteria bacterium RIFCSPHIGHO2_01_FULL_33_34</name>
    <dbReference type="NCBI Taxonomy" id="1798671"/>
    <lineage>
        <taxon>Bacteria</taxon>
        <taxon>Candidatus Magasanikiibacteriota</taxon>
    </lineage>
</organism>
<proteinExistence type="predicted"/>
<dbReference type="AlphaFoldDB" id="A0A1F6LL08"/>
<gene>
    <name evidence="2" type="ORF">A2725_04540</name>
</gene>
<accession>A0A1F6LL08</accession>
<evidence type="ECO:0000256" key="1">
    <source>
        <dbReference type="SAM" id="Phobius"/>
    </source>
</evidence>
<keyword evidence="1" id="KW-0812">Transmembrane</keyword>
<feature type="transmembrane region" description="Helical" evidence="1">
    <location>
        <begin position="52"/>
        <end position="73"/>
    </location>
</feature>
<keyword evidence="1" id="KW-0472">Membrane</keyword>
<feature type="transmembrane region" description="Helical" evidence="1">
    <location>
        <begin position="80"/>
        <end position="100"/>
    </location>
</feature>
<evidence type="ECO:0000313" key="2">
    <source>
        <dbReference type="EMBL" id="OGH60004.1"/>
    </source>
</evidence>
<sequence length="132" mass="14827">MFIVLKPMTNKTNKNHFFLIFVAAIILVSIFSFVLAQETPVNPDTEGFELEKLISLINFVLALTLSIFTFIAYKRSGKSRLLFVSLAFILLAIRSFLVGYELIGGEISFADPVTVSLDFIAMLSFFYGVLKK</sequence>
<feature type="transmembrane region" description="Helical" evidence="1">
    <location>
        <begin position="112"/>
        <end position="130"/>
    </location>
</feature>
<dbReference type="Proteomes" id="UP000177067">
    <property type="component" value="Unassembled WGS sequence"/>
</dbReference>
<keyword evidence="1" id="KW-1133">Transmembrane helix</keyword>
<protein>
    <submittedName>
        <fullName evidence="2">Uncharacterized protein</fullName>
    </submittedName>
</protein>
<evidence type="ECO:0000313" key="3">
    <source>
        <dbReference type="Proteomes" id="UP000177067"/>
    </source>
</evidence>
<dbReference type="EMBL" id="MFPS01000004">
    <property type="protein sequence ID" value="OGH60004.1"/>
    <property type="molecule type" value="Genomic_DNA"/>
</dbReference>
<reference evidence="2 3" key="1">
    <citation type="journal article" date="2016" name="Nat. Commun.">
        <title>Thousands of microbial genomes shed light on interconnected biogeochemical processes in an aquifer system.</title>
        <authorList>
            <person name="Anantharaman K."/>
            <person name="Brown C.T."/>
            <person name="Hug L.A."/>
            <person name="Sharon I."/>
            <person name="Castelle C.J."/>
            <person name="Probst A.J."/>
            <person name="Thomas B.C."/>
            <person name="Singh A."/>
            <person name="Wilkins M.J."/>
            <person name="Karaoz U."/>
            <person name="Brodie E.L."/>
            <person name="Williams K.H."/>
            <person name="Hubbard S.S."/>
            <person name="Banfield J.F."/>
        </authorList>
    </citation>
    <scope>NUCLEOTIDE SEQUENCE [LARGE SCALE GENOMIC DNA]</scope>
</reference>
<name>A0A1F6LL08_9BACT</name>
<comment type="caution">
    <text evidence="2">The sequence shown here is derived from an EMBL/GenBank/DDBJ whole genome shotgun (WGS) entry which is preliminary data.</text>
</comment>